<reference evidence="5" key="1">
    <citation type="submission" date="2024-06" db="EMBL/GenBank/DDBJ databases">
        <title>Radixoralia hellwigii gen. nov., sp nov., isolated from a root canal in the human oral cavity.</title>
        <authorList>
            <person name="Bartsch S."/>
            <person name="Wittmer A."/>
            <person name="Schulz A.-K."/>
            <person name="Neumann-Schaal M."/>
            <person name="Wolf J."/>
            <person name="Gronow S."/>
            <person name="Tennert C."/>
            <person name="Haecker G."/>
            <person name="Cieplik F."/>
            <person name="Al-Ahmad A."/>
        </authorList>
    </citation>
    <scope>NUCLEOTIDE SEQUENCE [LARGE SCALE GENOMIC DNA]</scope>
    <source>
        <strain evidence="5">Wk13</strain>
    </source>
</reference>
<dbReference type="Gene3D" id="3.40.50.10140">
    <property type="entry name" value="Toll/interleukin-1 receptor homology (TIR) domain"/>
    <property type="match status" value="1"/>
</dbReference>
<dbReference type="Gene3D" id="2.130.10.10">
    <property type="entry name" value="YVTN repeat-like/Quinoprotein amine dehydrogenase"/>
    <property type="match status" value="3"/>
</dbReference>
<accession>A0ABV4UGL1</accession>
<keyword evidence="1" id="KW-0175">Coiled coil</keyword>
<gene>
    <name evidence="4" type="ORF">ABCS64_08630</name>
</gene>
<feature type="domain" description="TIR" evidence="3">
    <location>
        <begin position="10"/>
        <end position="174"/>
    </location>
</feature>
<dbReference type="InterPro" id="IPR035897">
    <property type="entry name" value="Toll_tir_struct_dom_sf"/>
</dbReference>
<dbReference type="InterPro" id="IPR011659">
    <property type="entry name" value="WD40"/>
</dbReference>
<dbReference type="PANTHER" id="PTHR19879">
    <property type="entry name" value="TRANSCRIPTION INITIATION FACTOR TFIID"/>
    <property type="match status" value="1"/>
</dbReference>
<feature type="transmembrane region" description="Helical" evidence="2">
    <location>
        <begin position="251"/>
        <end position="271"/>
    </location>
</feature>
<evidence type="ECO:0000256" key="2">
    <source>
        <dbReference type="SAM" id="Phobius"/>
    </source>
</evidence>
<dbReference type="InterPro" id="IPR000157">
    <property type="entry name" value="TIR_dom"/>
</dbReference>
<dbReference type="PANTHER" id="PTHR19879:SF9">
    <property type="entry name" value="TRANSCRIPTION INITIATION FACTOR TFIID SUBUNIT 5"/>
    <property type="match status" value="1"/>
</dbReference>
<keyword evidence="2" id="KW-0472">Membrane</keyword>
<keyword evidence="2" id="KW-0812">Transmembrane</keyword>
<dbReference type="SUPFAM" id="SSF50998">
    <property type="entry name" value="Quinoprotein alcohol dehydrogenase-like"/>
    <property type="match status" value="1"/>
</dbReference>
<protein>
    <submittedName>
        <fullName evidence="4">TIR domain-containing protein</fullName>
    </submittedName>
</protein>
<evidence type="ECO:0000313" key="5">
    <source>
        <dbReference type="Proteomes" id="UP001574673"/>
    </source>
</evidence>
<sequence>METSAHTLEKRYKAFISYSHADNQAQGRKWADWLHHTLETYPISAELIGKTNQYGQKIPAQIYPVFQDEKELSANANLSASLQSALDRAEFLVYLSSPHSARSLYVQEEIRHFKKTGKSQRIIALILRGEPEYGETQTERQCFPDVLRFGVDAEGNILYQQREEALAADVRLPHSTEEGFTSAAAYRHYLQEQKLPAKQIKQNIEEYQERLNLAKLKIIAGILGVPLNELTQRDQAYELERVKRKNRIIKWVTSAISALAILAGISGIYAWNQKNEAQKNLAQSLYASGINKLAQNEYGDPAAYIAAAVRNGSDNAILFAESMLAIKNDMVLLPNILAANAVFSPDGRYVAGLAGTGAHHFELQLWDARTRHRLADIEKITAHRAYKPVFDGNNDLYAMNDQNEIIRYQIGTRKTNVVYRQAGSGDFTLMGVSPNGRWLAVRQFNPETLTLVANGKDQARLNLPAPHDAIIHILFSPDSTTALMLFSHADRSDGQIFYLEDDRPETRIPFELPKKISGADFSPDGKYILFSANTANANHYTILDRQNGRSRPLQTQDRLYDRVTFNPDSASIVAISDQGYDLYDSRTGERQASHALPLADLRRVLWKNDADLSPDQTQRIVTLNKQTYLQNIGGRNLLINEQHIAPDARQVLADAKGAHWLILQADGKTLSRIDLESGARQPEFILLPEETAYLRILENNLLMAVSRQKTVRFFDADTAQAVGKATPTQARRILLKRDHSQFLARTGDNGFAIWNVRDGAEIMRYSQPKPLENFIADSNFERLLVASKEGWTLSDLTGKKILLEGKGSLSNAAFSPDGRWLALGYSEGRADVYDLEHFKKHFSLPTIASPILLFSHDGKTLLASENTRRLHFWHTRDRRAYGQTVPVSPYTKLLDFSADNRKLFLQDNTDEALAPAIKIIDTSSGNLISLPFAAGMYDSIQLLDADNRIATVQKLPEGYQVQIWQTPGQQRIAPEQIAEDLEAFYGRQYDPQTGTINDYKGKKPFNTWYSQDIYTRPVAPDARTTVIQVIERMLPIENTDSLQLLASAYFYHPLARAGLAEYFNRQPQAGALSAELARLTRLQLAGLENAQLKAQTEAILSHLAQTPPPANSENAGQ</sequence>
<dbReference type="Pfam" id="PF07676">
    <property type="entry name" value="PD40"/>
    <property type="match status" value="1"/>
</dbReference>
<dbReference type="InterPro" id="IPR015943">
    <property type="entry name" value="WD40/YVTN_repeat-like_dom_sf"/>
</dbReference>
<dbReference type="SUPFAM" id="SSF82171">
    <property type="entry name" value="DPP6 N-terminal domain-like"/>
    <property type="match status" value="1"/>
</dbReference>
<dbReference type="Proteomes" id="UP001574673">
    <property type="component" value="Unassembled WGS sequence"/>
</dbReference>
<dbReference type="RefSeq" id="WP_418891434.1">
    <property type="nucleotide sequence ID" value="NZ_JBEUWX010000002.1"/>
</dbReference>
<keyword evidence="2" id="KW-1133">Transmembrane helix</keyword>
<evidence type="ECO:0000259" key="3">
    <source>
        <dbReference type="PROSITE" id="PS50104"/>
    </source>
</evidence>
<name>A0ABV4UGL1_9RHOO</name>
<dbReference type="PROSITE" id="PS50104">
    <property type="entry name" value="TIR"/>
    <property type="match status" value="1"/>
</dbReference>
<evidence type="ECO:0000256" key="1">
    <source>
        <dbReference type="SAM" id="Coils"/>
    </source>
</evidence>
<dbReference type="EMBL" id="JBEUWX010000002">
    <property type="protein sequence ID" value="MFA9950375.1"/>
    <property type="molecule type" value="Genomic_DNA"/>
</dbReference>
<comment type="caution">
    <text evidence="4">The sequence shown here is derived from an EMBL/GenBank/DDBJ whole genome shotgun (WGS) entry which is preliminary data.</text>
</comment>
<proteinExistence type="predicted"/>
<dbReference type="SUPFAM" id="SSF52200">
    <property type="entry name" value="Toll/Interleukin receptor TIR domain"/>
    <property type="match status" value="1"/>
</dbReference>
<dbReference type="InterPro" id="IPR011047">
    <property type="entry name" value="Quinoprotein_ADH-like_sf"/>
</dbReference>
<keyword evidence="5" id="KW-1185">Reference proteome</keyword>
<dbReference type="Pfam" id="PF13676">
    <property type="entry name" value="TIR_2"/>
    <property type="match status" value="1"/>
</dbReference>
<organism evidence="4 5">
    <name type="scientific">Dentiradicibacter hellwigii</name>
    <dbReference type="NCBI Taxonomy" id="3149053"/>
    <lineage>
        <taxon>Bacteria</taxon>
        <taxon>Pseudomonadati</taxon>
        <taxon>Pseudomonadota</taxon>
        <taxon>Betaproteobacteria</taxon>
        <taxon>Rhodocyclales</taxon>
        <taxon>Rhodocyclaceae</taxon>
        <taxon>Dentiradicibacter</taxon>
    </lineage>
</organism>
<feature type="coiled-coil region" evidence="1">
    <location>
        <begin position="190"/>
        <end position="217"/>
    </location>
</feature>
<evidence type="ECO:0000313" key="4">
    <source>
        <dbReference type="EMBL" id="MFA9950375.1"/>
    </source>
</evidence>